<comment type="subcellular location">
    <subcellularLocation>
        <location evidence="2">Nucleus</location>
    </subcellularLocation>
</comment>
<dbReference type="FunFam" id="3.10.260.20:FF:000003">
    <property type="entry name" value="SKI family transcriptional corepressor 1 homolog-B-like"/>
    <property type="match status" value="1"/>
</dbReference>
<dbReference type="CDD" id="cd06395">
    <property type="entry name" value="PB1_Map2k5"/>
    <property type="match status" value="1"/>
</dbReference>
<feature type="coiled-coil region" evidence="27">
    <location>
        <begin position="1256"/>
        <end position="1290"/>
    </location>
</feature>
<feature type="compositionally biased region" description="Gly residues" evidence="28">
    <location>
        <begin position="814"/>
        <end position="838"/>
    </location>
</feature>
<dbReference type="CDD" id="cd21080">
    <property type="entry name" value="DHD_Skor"/>
    <property type="match status" value="1"/>
</dbReference>
<evidence type="ECO:0000313" key="32">
    <source>
        <dbReference type="Proteomes" id="UP000664991"/>
    </source>
</evidence>
<comment type="cofactor">
    <cofactor evidence="1">
        <name>Mg(2+)</name>
        <dbReference type="ChEBI" id="CHEBI:18420"/>
    </cofactor>
</comment>
<dbReference type="GO" id="GO:0046332">
    <property type="term" value="F:SMAD binding"/>
    <property type="evidence" value="ECO:0007669"/>
    <property type="project" value="InterPro"/>
</dbReference>
<feature type="region of interest" description="Disordered" evidence="28">
    <location>
        <begin position="1214"/>
        <end position="1237"/>
    </location>
</feature>
<evidence type="ECO:0000256" key="7">
    <source>
        <dbReference type="ARBA" id="ARBA00022679"/>
    </source>
</evidence>
<evidence type="ECO:0000256" key="2">
    <source>
        <dbReference type="ARBA" id="ARBA00004123"/>
    </source>
</evidence>
<dbReference type="Gene3D" id="3.10.390.10">
    <property type="entry name" value="SAND domain-like"/>
    <property type="match status" value="1"/>
</dbReference>
<evidence type="ECO:0000256" key="14">
    <source>
        <dbReference type="ARBA" id="ARBA00023137"/>
    </source>
</evidence>
<dbReference type="InterPro" id="IPR014890">
    <property type="entry name" value="c-SKI_SMAD4-bd_dom"/>
</dbReference>
<keyword evidence="15" id="KW-0804">Transcription</keyword>
<evidence type="ECO:0000256" key="15">
    <source>
        <dbReference type="ARBA" id="ARBA00023163"/>
    </source>
</evidence>
<dbReference type="SMART" id="SM00220">
    <property type="entry name" value="S_TKc"/>
    <property type="match status" value="1"/>
</dbReference>
<evidence type="ECO:0000313" key="31">
    <source>
        <dbReference type="EMBL" id="KAG5206258.1"/>
    </source>
</evidence>
<dbReference type="GO" id="GO:0005634">
    <property type="term" value="C:nucleus"/>
    <property type="evidence" value="ECO:0007669"/>
    <property type="project" value="UniProtKB-SubCell"/>
</dbReference>
<comment type="catalytic activity">
    <reaction evidence="19">
        <text>L-seryl-[protein] + ATP = O-phospho-L-seryl-[protein] + ADP + H(+)</text>
        <dbReference type="Rhea" id="RHEA:17989"/>
        <dbReference type="Rhea" id="RHEA-COMP:9863"/>
        <dbReference type="Rhea" id="RHEA-COMP:11604"/>
        <dbReference type="ChEBI" id="CHEBI:15378"/>
        <dbReference type="ChEBI" id="CHEBI:29999"/>
        <dbReference type="ChEBI" id="CHEBI:30616"/>
        <dbReference type="ChEBI" id="CHEBI:83421"/>
        <dbReference type="ChEBI" id="CHEBI:456216"/>
        <dbReference type="EC" id="2.7.12.2"/>
    </reaction>
</comment>
<evidence type="ECO:0000256" key="24">
    <source>
        <dbReference type="ARBA" id="ARBA00073836"/>
    </source>
</evidence>
<dbReference type="GO" id="GO:0000981">
    <property type="term" value="F:DNA-binding transcription factor activity, RNA polymerase II-specific"/>
    <property type="evidence" value="ECO:0007669"/>
    <property type="project" value="TreeGrafter"/>
</dbReference>
<feature type="binding site" evidence="26">
    <location>
        <position position="195"/>
    </location>
    <ligand>
        <name>ATP</name>
        <dbReference type="ChEBI" id="CHEBI:30616"/>
    </ligand>
</feature>
<dbReference type="FunFam" id="3.10.20.90:FF:000085">
    <property type="entry name" value="Dual specificity mitogen-activated protein kinase kinase 5"/>
    <property type="match status" value="1"/>
</dbReference>
<evidence type="ECO:0000259" key="29">
    <source>
        <dbReference type="PROSITE" id="PS50011"/>
    </source>
</evidence>
<evidence type="ECO:0000256" key="5">
    <source>
        <dbReference type="ARBA" id="ARBA00022527"/>
    </source>
</evidence>
<dbReference type="PANTHER" id="PTHR10005">
    <property type="entry name" value="SKI ONCOGENE-RELATED"/>
    <property type="match status" value="1"/>
</dbReference>
<evidence type="ECO:0000256" key="21">
    <source>
        <dbReference type="ARBA" id="ARBA00051693"/>
    </source>
</evidence>
<evidence type="ECO:0000256" key="11">
    <source>
        <dbReference type="ARBA" id="ARBA00022840"/>
    </source>
</evidence>
<evidence type="ECO:0000256" key="25">
    <source>
        <dbReference type="ARBA" id="ARBA00077427"/>
    </source>
</evidence>
<feature type="domain" description="Protein kinase" evidence="29">
    <location>
        <begin position="166"/>
        <end position="419"/>
    </location>
</feature>
<feature type="compositionally biased region" description="Gly residues" evidence="28">
    <location>
        <begin position="746"/>
        <end position="763"/>
    </location>
</feature>
<evidence type="ECO:0000256" key="17">
    <source>
        <dbReference type="ARBA" id="ARBA00038035"/>
    </source>
</evidence>
<proteinExistence type="inferred from homology"/>
<comment type="catalytic activity">
    <reaction evidence="20">
        <text>L-threonyl-[protein] + ATP = O-phospho-L-threonyl-[protein] + ADP + H(+)</text>
        <dbReference type="Rhea" id="RHEA:46608"/>
        <dbReference type="Rhea" id="RHEA-COMP:11060"/>
        <dbReference type="Rhea" id="RHEA-COMP:11605"/>
        <dbReference type="ChEBI" id="CHEBI:15378"/>
        <dbReference type="ChEBI" id="CHEBI:30013"/>
        <dbReference type="ChEBI" id="CHEBI:30616"/>
        <dbReference type="ChEBI" id="CHEBI:61977"/>
        <dbReference type="ChEBI" id="CHEBI:456216"/>
        <dbReference type="EC" id="2.7.12.2"/>
    </reaction>
</comment>
<dbReference type="FunFam" id="3.30.200.20:FF:000197">
    <property type="entry name" value="dual specificity mitogen-activated protein kinase kinase 5"/>
    <property type="match status" value="1"/>
</dbReference>
<keyword evidence="9 26" id="KW-0547">Nucleotide-binding</keyword>
<comment type="catalytic activity">
    <reaction evidence="21">
        <text>L-tyrosyl-[protein] + ATP = O-phospho-L-tyrosyl-[protein] + ADP + H(+)</text>
        <dbReference type="Rhea" id="RHEA:10596"/>
        <dbReference type="Rhea" id="RHEA-COMP:10136"/>
        <dbReference type="Rhea" id="RHEA-COMP:20101"/>
        <dbReference type="ChEBI" id="CHEBI:15378"/>
        <dbReference type="ChEBI" id="CHEBI:30616"/>
        <dbReference type="ChEBI" id="CHEBI:46858"/>
        <dbReference type="ChEBI" id="CHEBI:61978"/>
        <dbReference type="ChEBI" id="CHEBI:456216"/>
        <dbReference type="EC" id="2.7.12.2"/>
    </reaction>
</comment>
<dbReference type="InterPro" id="IPR011009">
    <property type="entry name" value="Kinase-like_dom_sf"/>
</dbReference>
<name>A0A836D176_SHEEP</name>
<keyword evidence="13" id="KW-0805">Transcription regulation</keyword>
<comment type="function">
    <text evidence="22">Acts as a scaffold for the formation of a ternary MAP3K2/MAP3K3-MAP3K5-MAPK7 signaling complex. Activation of this pathway appears to play a critical role in protecting cells from stress-induced apoptosis, neuronal survival and cardiac development and angiogenesis. As part of the MAPK/ERK signaling pathway, acts as a negative regulator of apoptosis in cardiomyocytes via promotion of STUB1/CHIP-mediated ubiquitination and degradation of ICER-type isoforms of CREM.</text>
</comment>
<evidence type="ECO:0000256" key="6">
    <source>
        <dbReference type="ARBA" id="ARBA00022553"/>
    </source>
</evidence>
<dbReference type="SUPFAM" id="SSF54277">
    <property type="entry name" value="CAD &amp; PB1 domains"/>
    <property type="match status" value="1"/>
</dbReference>
<dbReference type="EC" id="2.7.12.2" evidence="18"/>
<dbReference type="Pfam" id="PF02437">
    <property type="entry name" value="Ski_Sno_DHD"/>
    <property type="match status" value="1"/>
</dbReference>
<dbReference type="InterPro" id="IPR008271">
    <property type="entry name" value="Ser/Thr_kinase_AS"/>
</dbReference>
<dbReference type="PROSITE" id="PS00108">
    <property type="entry name" value="PROTEIN_KINASE_ST"/>
    <property type="match status" value="1"/>
</dbReference>
<keyword evidence="4" id="KW-0678">Repressor</keyword>
<keyword evidence="14" id="KW-0829">Tyrosine-protein kinase</keyword>
<dbReference type="GO" id="GO:0046872">
    <property type="term" value="F:metal ion binding"/>
    <property type="evidence" value="ECO:0007669"/>
    <property type="project" value="UniProtKB-KW"/>
</dbReference>
<feature type="compositionally biased region" description="Pro residues" evidence="28">
    <location>
        <begin position="966"/>
        <end position="981"/>
    </location>
</feature>
<evidence type="ECO:0000256" key="20">
    <source>
        <dbReference type="ARBA" id="ARBA00049299"/>
    </source>
</evidence>
<feature type="domain" description="PB1" evidence="30">
    <location>
        <begin position="18"/>
        <end position="109"/>
    </location>
</feature>
<dbReference type="InterPro" id="IPR053793">
    <property type="entry name" value="PB1-like"/>
</dbReference>
<dbReference type="InterPro" id="IPR010919">
    <property type="entry name" value="SAND-like_dom_sf"/>
</dbReference>
<dbReference type="Proteomes" id="UP000664991">
    <property type="component" value="Unassembled WGS sequence"/>
</dbReference>
<evidence type="ECO:0000256" key="26">
    <source>
        <dbReference type="PROSITE-ProRule" id="PRU10141"/>
    </source>
</evidence>
<dbReference type="FunFam" id="3.10.390.10:FF:000001">
    <property type="entry name" value="SKI family transcriptional corepressor 1"/>
    <property type="match status" value="1"/>
</dbReference>
<dbReference type="PANTHER" id="PTHR10005:SF8">
    <property type="entry name" value="SKI FAMILY TRANSCRIPTIONAL COREPRESSOR 1"/>
    <property type="match status" value="1"/>
</dbReference>
<evidence type="ECO:0000256" key="8">
    <source>
        <dbReference type="ARBA" id="ARBA00022723"/>
    </source>
</evidence>
<dbReference type="GO" id="GO:0000122">
    <property type="term" value="P:negative regulation of transcription by RNA polymerase II"/>
    <property type="evidence" value="ECO:0007669"/>
    <property type="project" value="TreeGrafter"/>
</dbReference>
<dbReference type="PROSITE" id="PS50011">
    <property type="entry name" value="PROTEIN_KINASE_DOM"/>
    <property type="match status" value="1"/>
</dbReference>
<evidence type="ECO:0000256" key="10">
    <source>
        <dbReference type="ARBA" id="ARBA00022777"/>
    </source>
</evidence>
<feature type="compositionally biased region" description="Gly residues" evidence="28">
    <location>
        <begin position="679"/>
        <end position="708"/>
    </location>
</feature>
<dbReference type="PROSITE" id="PS51745">
    <property type="entry name" value="PB1"/>
    <property type="match status" value="1"/>
</dbReference>
<feature type="compositionally biased region" description="Gly residues" evidence="28">
    <location>
        <begin position="1011"/>
        <end position="1029"/>
    </location>
</feature>
<keyword evidence="27" id="KW-0175">Coiled coil</keyword>
<keyword evidence="11 26" id="KW-0067">ATP-binding</keyword>
<dbReference type="InterPro" id="IPR009061">
    <property type="entry name" value="DNA-bd_dom_put_sf"/>
</dbReference>
<evidence type="ECO:0000256" key="12">
    <source>
        <dbReference type="ARBA" id="ARBA00022842"/>
    </source>
</evidence>
<evidence type="ECO:0000256" key="28">
    <source>
        <dbReference type="SAM" id="MobiDB-lite"/>
    </source>
</evidence>
<dbReference type="GO" id="GO:0005667">
    <property type="term" value="C:transcription regulator complex"/>
    <property type="evidence" value="ECO:0007669"/>
    <property type="project" value="TreeGrafter"/>
</dbReference>
<keyword evidence="7" id="KW-0808">Transferase</keyword>
<dbReference type="GO" id="GO:0030514">
    <property type="term" value="P:negative regulation of BMP signaling pathway"/>
    <property type="evidence" value="ECO:0007669"/>
    <property type="project" value="TreeGrafter"/>
</dbReference>
<evidence type="ECO:0000256" key="27">
    <source>
        <dbReference type="SAM" id="Coils"/>
    </source>
</evidence>
<dbReference type="Pfam" id="PF00069">
    <property type="entry name" value="Pkinase"/>
    <property type="match status" value="1"/>
</dbReference>
<dbReference type="Gene3D" id="3.30.200.20">
    <property type="entry name" value="Phosphorylase Kinase, domain 1"/>
    <property type="match status" value="1"/>
</dbReference>
<comment type="similarity">
    <text evidence="3">Belongs to the SKI family.</text>
</comment>
<evidence type="ECO:0000256" key="16">
    <source>
        <dbReference type="ARBA" id="ARBA00023242"/>
    </source>
</evidence>
<dbReference type="InterPro" id="IPR017441">
    <property type="entry name" value="Protein_kinase_ATP_BS"/>
</dbReference>
<sequence>MLWLLLGPFHAMENQVLVIRIKIPNSGAVDWTVHSGPQLLFRDVLDVIGQVLPEATTTAFEYEDEDGDRITVRSDEEMKAMLSYYYSTIMEQQVNGQLIEPLQIFPRACKPPGERNIHGLKVNTRAGPSQHSSPAVSDSLPSNSLKKSSAELKKILANGQMNEQDIRYRDTLGHGNGGTVYKAYHVPSGKILAVKVILLDITLELQKQIMSELEILYKCDSSYIIGFYGAFFVENRISICTEFMDGGSLDVYRKIPEHVLGRIAVAVVKGLTYLWSLKILHRDVKPSNMLVNTRGQVKLCDFGVSTQLVNSIAKTYVGTNAYMAPERISGEQYGIHSDVWSLGISFMELALGRFPYPQIQKNQGSLMPLQLLQCIVDEDSPVLPVGEFSEPFVHFITQCMRKQPKERPAPEELMGHPFIVQFNDGNATVVSMSGGMEALTTQLGPGREGNSSPNSKQELQPYSGSSALKPNQVGETSLYGVPIVSLVIDGQERLCLAQISNTLLKNYSYNEIHNRRVALGITCVQCTPVQLEILRRAGAMPISSRRCGMITKREAERLCKSFLGEHKPPKLPENFAFDVVHECAWGSRGSFIPARYNSSRAKCIKCGYCSMYFSPNKFIFHSHRTPDAKYTQPDAANFNSWRRHLKLSDKSATDELSHAWEDVKAMFNGGTRKRTFSLQGGGGGANGGSGGQGKGGAGGGGSGGGPGCGADMAPGPPPHKSLRCGEEEAAGPPGPPPPHAQRGLGLATGAGGPAGPGGPGGGAGVRSYPVIPVPSKGFGLLQKLPPPLFPHPYGFPTAFGLCPKKDDPVLGAGEPKGGPGPGSGGGAGTGAGAGGPGTGHLPPGAGTGPGGGAMFWGHQPSGAAKDAAAVAAAAAAATVYPTFPMFWPAAGSLPVPPYPAAQSQAKAVAAAVAAAAAAAAAAAGGGGPEPLDGSEQTKDGGLVAEERCPSALSRGPLDEDGADEALPPPLAPLAPPPPPPARKGSYVSAFRPVVKDAESIAKLYGSAREAYGGGPARGPGPGAGTGGGYVSPDFLSEGSSSYHSASPDVDTADEPEVDVESNRFPDDEGAPDEAEPGAPSTGGSPNGDQPAGPPSITSSGADGPTDSPEGGSPRPRHRPGLPLASRAAFGDLAADDMVRRPEKSPPSGGYELREACGPLGGPAPAKVYAPERDEHVKSAAAALGPAASYLCAPEAHEPDKEDNHSTADDLETRKCYPDQRSISQPSPANTDRGEDGLTLDVTGTQLVEKDIENLARDELQKLLLEQMELRKKLEREFQSLKDNFQDQMKRELAYREEMVQQLQIVRDTLCNELDQERKARYAIQQKLKEAHDALHHFSCKMLTPRHCTGNCSFKPPLLP</sequence>
<evidence type="ECO:0000256" key="3">
    <source>
        <dbReference type="ARBA" id="ARBA00009513"/>
    </source>
</evidence>
<dbReference type="GO" id="GO:0004708">
    <property type="term" value="F:MAP kinase kinase activity"/>
    <property type="evidence" value="ECO:0007669"/>
    <property type="project" value="UniProtKB-EC"/>
</dbReference>
<gene>
    <name evidence="31" type="ORF">JEQ12_017831</name>
</gene>
<feature type="region of interest" description="Disordered" evidence="28">
    <location>
        <begin position="1009"/>
        <end position="1180"/>
    </location>
</feature>
<dbReference type="FunFam" id="1.10.510.10:FF:000296">
    <property type="entry name" value="Dual specificity mitogen-activated protein kinase kinase 5"/>
    <property type="match status" value="1"/>
</dbReference>
<feature type="region of interest" description="Disordered" evidence="28">
    <location>
        <begin position="674"/>
        <end position="763"/>
    </location>
</feature>
<organism evidence="31 32">
    <name type="scientific">Ovis aries</name>
    <name type="common">Sheep</name>
    <dbReference type="NCBI Taxonomy" id="9940"/>
    <lineage>
        <taxon>Eukaryota</taxon>
        <taxon>Metazoa</taxon>
        <taxon>Chordata</taxon>
        <taxon>Craniata</taxon>
        <taxon>Vertebrata</taxon>
        <taxon>Euteleostomi</taxon>
        <taxon>Mammalia</taxon>
        <taxon>Eutheria</taxon>
        <taxon>Laurasiatheria</taxon>
        <taxon>Artiodactyla</taxon>
        <taxon>Ruminantia</taxon>
        <taxon>Pecora</taxon>
        <taxon>Bovidae</taxon>
        <taxon>Caprinae</taxon>
        <taxon>Ovis</taxon>
    </lineage>
</organism>
<keyword evidence="8" id="KW-0479">Metal-binding</keyword>
<dbReference type="GO" id="GO:0005524">
    <property type="term" value="F:ATP binding"/>
    <property type="evidence" value="ECO:0007669"/>
    <property type="project" value="UniProtKB-UniRule"/>
</dbReference>
<dbReference type="GO" id="GO:0005737">
    <property type="term" value="C:cytoplasm"/>
    <property type="evidence" value="ECO:0007669"/>
    <property type="project" value="TreeGrafter"/>
</dbReference>
<dbReference type="Pfam" id="PF08782">
    <property type="entry name" value="c-SKI_SMAD_bind"/>
    <property type="match status" value="1"/>
</dbReference>
<feature type="region of interest" description="Disordered" evidence="28">
    <location>
        <begin position="806"/>
        <end position="852"/>
    </location>
</feature>
<protein>
    <recommendedName>
        <fullName evidence="24">Dual specificity mitogen-activated protein kinase kinase 5</fullName>
        <ecNumber evidence="18">2.7.12.2</ecNumber>
    </recommendedName>
    <alternativeName>
        <fullName evidence="25">MAPK/ERK kinase 5</fullName>
    </alternativeName>
</protein>
<feature type="region of interest" description="Disordered" evidence="28">
    <location>
        <begin position="116"/>
        <end position="144"/>
    </location>
</feature>
<dbReference type="SUPFAM" id="SSF63763">
    <property type="entry name" value="SAND domain-like"/>
    <property type="match status" value="1"/>
</dbReference>
<evidence type="ECO:0000256" key="1">
    <source>
        <dbReference type="ARBA" id="ARBA00001946"/>
    </source>
</evidence>
<keyword evidence="16" id="KW-0539">Nucleus</keyword>
<keyword evidence="12" id="KW-0460">Magnesium</keyword>
<evidence type="ECO:0000256" key="4">
    <source>
        <dbReference type="ARBA" id="ARBA00022491"/>
    </source>
</evidence>
<dbReference type="SUPFAM" id="SSF46955">
    <property type="entry name" value="Putative DNA-binding domain"/>
    <property type="match status" value="1"/>
</dbReference>
<dbReference type="InterPro" id="IPR023216">
    <property type="entry name" value="Tscrpt_reg_SKI_SnoN"/>
</dbReference>
<feature type="compositionally biased region" description="Polar residues" evidence="28">
    <location>
        <begin position="126"/>
        <end position="144"/>
    </location>
</feature>
<dbReference type="PROSITE" id="PS00107">
    <property type="entry name" value="PROTEIN_KINASE_ATP"/>
    <property type="match status" value="1"/>
</dbReference>
<evidence type="ECO:0000256" key="19">
    <source>
        <dbReference type="ARBA" id="ARBA00049014"/>
    </source>
</evidence>
<reference evidence="31 32" key="1">
    <citation type="submission" date="2020-12" db="EMBL/GenBank/DDBJ databases">
        <title>De novo assembly of Tibetan sheep genome.</title>
        <authorList>
            <person name="Li X."/>
        </authorList>
    </citation>
    <scope>NUCLEOTIDE SEQUENCE [LARGE SCALE GENOMIC DNA]</scope>
    <source>
        <tissue evidence="31">Heart</tissue>
    </source>
</reference>
<dbReference type="InterPro" id="IPR037000">
    <property type="entry name" value="Ski_DNA-bd_sf"/>
</dbReference>
<dbReference type="Gene3D" id="3.10.260.20">
    <property type="entry name" value="Ski"/>
    <property type="match status" value="1"/>
</dbReference>
<dbReference type="GO" id="GO:0000978">
    <property type="term" value="F:RNA polymerase II cis-regulatory region sequence-specific DNA binding"/>
    <property type="evidence" value="ECO:0007669"/>
    <property type="project" value="TreeGrafter"/>
</dbReference>
<keyword evidence="6" id="KW-0597">Phosphoprotein</keyword>
<evidence type="ECO:0000256" key="13">
    <source>
        <dbReference type="ARBA" id="ARBA00023015"/>
    </source>
</evidence>
<dbReference type="InterPro" id="IPR034851">
    <property type="entry name" value="PB1_MAP2K5"/>
</dbReference>
<dbReference type="Pfam" id="PF00564">
    <property type="entry name" value="PB1"/>
    <property type="match status" value="1"/>
</dbReference>
<dbReference type="GO" id="GO:0004713">
    <property type="term" value="F:protein tyrosine kinase activity"/>
    <property type="evidence" value="ECO:0007669"/>
    <property type="project" value="UniProtKB-KW"/>
</dbReference>
<dbReference type="SUPFAM" id="SSF56112">
    <property type="entry name" value="Protein kinase-like (PK-like)"/>
    <property type="match status" value="1"/>
</dbReference>
<dbReference type="SMART" id="SM00666">
    <property type="entry name" value="PB1"/>
    <property type="match status" value="1"/>
</dbReference>
<dbReference type="InterPro" id="IPR003380">
    <property type="entry name" value="SKI/SNO/DAC"/>
</dbReference>
<keyword evidence="10" id="KW-0418">Kinase</keyword>
<feature type="region of interest" description="Disordered" evidence="28">
    <location>
        <begin position="439"/>
        <end position="467"/>
    </location>
</feature>
<feature type="compositionally biased region" description="Acidic residues" evidence="28">
    <location>
        <begin position="1050"/>
        <end position="1059"/>
    </location>
</feature>
<dbReference type="Gene3D" id="3.10.20.90">
    <property type="entry name" value="Phosphatidylinositol 3-kinase Catalytic Subunit, Chain A, domain 1"/>
    <property type="match status" value="1"/>
</dbReference>
<accession>A0A836D176</accession>
<evidence type="ECO:0000256" key="9">
    <source>
        <dbReference type="ARBA" id="ARBA00022741"/>
    </source>
</evidence>
<dbReference type="Gene3D" id="1.10.510.10">
    <property type="entry name" value="Transferase(Phosphotransferase) domain 1"/>
    <property type="match status" value="1"/>
</dbReference>
<dbReference type="SMART" id="SM01046">
    <property type="entry name" value="c-SKI_SMAD_bind"/>
    <property type="match status" value="1"/>
</dbReference>
<dbReference type="InterPro" id="IPR000719">
    <property type="entry name" value="Prot_kinase_dom"/>
</dbReference>
<dbReference type="CDD" id="cd06619">
    <property type="entry name" value="PKc_MKK5"/>
    <property type="match status" value="1"/>
</dbReference>
<dbReference type="EMBL" id="JAEMGP010000007">
    <property type="protein sequence ID" value="KAG5206258.1"/>
    <property type="molecule type" value="Genomic_DNA"/>
</dbReference>
<dbReference type="InterPro" id="IPR000270">
    <property type="entry name" value="PB1_dom"/>
</dbReference>
<feature type="compositionally biased region" description="Polar residues" evidence="28">
    <location>
        <begin position="1220"/>
        <end position="1229"/>
    </location>
</feature>
<evidence type="ECO:0000256" key="22">
    <source>
        <dbReference type="ARBA" id="ARBA00057382"/>
    </source>
</evidence>
<comment type="similarity">
    <text evidence="17">Belongs to the protein kinase superfamily. STE Ser/Thr protein kinase family. MAP kinase kinase subfamily.</text>
</comment>
<evidence type="ECO:0000256" key="23">
    <source>
        <dbReference type="ARBA" id="ARBA00063515"/>
    </source>
</evidence>
<evidence type="ECO:0000256" key="18">
    <source>
        <dbReference type="ARBA" id="ARBA00038999"/>
    </source>
</evidence>
<feature type="region of interest" description="Disordered" evidence="28">
    <location>
        <begin position="951"/>
        <end position="984"/>
    </location>
</feature>
<evidence type="ECO:0000259" key="30">
    <source>
        <dbReference type="PROSITE" id="PS51745"/>
    </source>
</evidence>
<keyword evidence="5" id="KW-0723">Serine/threonine-protein kinase</keyword>
<comment type="subunit">
    <text evidence="23">Interacts with PARD6A, MAP3K3 and MAPK7. Forms a complex with SQSTM1 and PRKCZ or PRKCI.</text>
</comment>
<comment type="caution">
    <text evidence="31">The sequence shown here is derived from an EMBL/GenBank/DDBJ whole genome shotgun (WGS) entry which is preliminary data.</text>
</comment>
<dbReference type="GO" id="GO:0004674">
    <property type="term" value="F:protein serine/threonine kinase activity"/>
    <property type="evidence" value="ECO:0007669"/>
    <property type="project" value="UniProtKB-KW"/>
</dbReference>